<accession>A0A8X6Q0X4</accession>
<dbReference type="EMBL" id="BMAW01026240">
    <property type="protein sequence ID" value="GFT96303.1"/>
    <property type="molecule type" value="Genomic_DNA"/>
</dbReference>
<comment type="caution">
    <text evidence="2">The sequence shown here is derived from an EMBL/GenBank/DDBJ whole genome shotgun (WGS) entry which is preliminary data.</text>
</comment>
<evidence type="ECO:0000313" key="2">
    <source>
        <dbReference type="EMBL" id="GFT96303.1"/>
    </source>
</evidence>
<sequence>MRRRVGSHRPLRTRAEEIGTSSFGVHMQISALTAHKNERGAASSGRGRVHPGRTTSWARGRLPHVRGAPSLASAEADDTGPERPRHWTFPSE</sequence>
<evidence type="ECO:0000256" key="1">
    <source>
        <dbReference type="SAM" id="MobiDB-lite"/>
    </source>
</evidence>
<proteinExistence type="predicted"/>
<dbReference type="AlphaFoldDB" id="A0A8X6Q0X4"/>
<keyword evidence="3" id="KW-1185">Reference proteome</keyword>
<name>A0A8X6Q0X4_NEPPI</name>
<evidence type="ECO:0000313" key="3">
    <source>
        <dbReference type="Proteomes" id="UP000887013"/>
    </source>
</evidence>
<reference evidence="2" key="1">
    <citation type="submission" date="2020-08" db="EMBL/GenBank/DDBJ databases">
        <title>Multicomponent nature underlies the extraordinary mechanical properties of spider dragline silk.</title>
        <authorList>
            <person name="Kono N."/>
            <person name="Nakamura H."/>
            <person name="Mori M."/>
            <person name="Yoshida Y."/>
            <person name="Ohtoshi R."/>
            <person name="Malay A.D."/>
            <person name="Moran D.A.P."/>
            <person name="Tomita M."/>
            <person name="Numata K."/>
            <person name="Arakawa K."/>
        </authorList>
    </citation>
    <scope>NUCLEOTIDE SEQUENCE</scope>
</reference>
<gene>
    <name evidence="2" type="ORF">NPIL_472531</name>
</gene>
<organism evidence="2 3">
    <name type="scientific">Nephila pilipes</name>
    <name type="common">Giant wood spider</name>
    <name type="synonym">Nephila maculata</name>
    <dbReference type="NCBI Taxonomy" id="299642"/>
    <lineage>
        <taxon>Eukaryota</taxon>
        <taxon>Metazoa</taxon>
        <taxon>Ecdysozoa</taxon>
        <taxon>Arthropoda</taxon>
        <taxon>Chelicerata</taxon>
        <taxon>Arachnida</taxon>
        <taxon>Araneae</taxon>
        <taxon>Araneomorphae</taxon>
        <taxon>Entelegynae</taxon>
        <taxon>Araneoidea</taxon>
        <taxon>Nephilidae</taxon>
        <taxon>Nephila</taxon>
    </lineage>
</organism>
<feature type="region of interest" description="Disordered" evidence="1">
    <location>
        <begin position="35"/>
        <end position="92"/>
    </location>
</feature>
<dbReference type="Proteomes" id="UP000887013">
    <property type="component" value="Unassembled WGS sequence"/>
</dbReference>
<protein>
    <submittedName>
        <fullName evidence="2">Uncharacterized protein</fullName>
    </submittedName>
</protein>